<accession>A0ABS2WU84</accession>
<evidence type="ECO:0000256" key="3">
    <source>
        <dbReference type="ARBA" id="ARBA00022692"/>
    </source>
</evidence>
<evidence type="ECO:0000256" key="4">
    <source>
        <dbReference type="ARBA" id="ARBA00022989"/>
    </source>
</evidence>
<dbReference type="Proteomes" id="UP000703590">
    <property type="component" value="Unassembled WGS sequence"/>
</dbReference>
<feature type="transmembrane region" description="Helical" evidence="6">
    <location>
        <begin position="28"/>
        <end position="50"/>
    </location>
</feature>
<dbReference type="RefSeq" id="WP_205459768.1">
    <property type="nucleotide sequence ID" value="NZ_JAFHKK010000027.1"/>
</dbReference>
<protein>
    <submittedName>
        <fullName evidence="7">YqaE/Pmp3 family membrane protein</fullName>
    </submittedName>
</protein>
<keyword evidence="8" id="KW-1185">Reference proteome</keyword>
<proteinExistence type="inferred from homology"/>
<evidence type="ECO:0000256" key="6">
    <source>
        <dbReference type="SAM" id="Phobius"/>
    </source>
</evidence>
<reference evidence="7" key="2">
    <citation type="submission" date="2021-02" db="EMBL/GenBank/DDBJ databases">
        <authorList>
            <person name="Merkel A.Y."/>
        </authorList>
    </citation>
    <scope>NUCLEOTIDE SEQUENCE</scope>
    <source>
        <strain evidence="7">T05b</strain>
    </source>
</reference>
<dbReference type="InterPro" id="IPR000612">
    <property type="entry name" value="PMP3"/>
</dbReference>
<sequence length="55" mass="6250">MSRLVIIILAVFLPPVAVFLKKGIMPTFWLNLILTLLFFIPGMIHALLVVTKETR</sequence>
<evidence type="ECO:0000313" key="8">
    <source>
        <dbReference type="Proteomes" id="UP000703590"/>
    </source>
</evidence>
<organism evidence="7 8">
    <name type="scientific">Sulfurospirillum tamanense</name>
    <dbReference type="NCBI Taxonomy" id="2813362"/>
    <lineage>
        <taxon>Bacteria</taxon>
        <taxon>Pseudomonadati</taxon>
        <taxon>Campylobacterota</taxon>
        <taxon>Epsilonproteobacteria</taxon>
        <taxon>Campylobacterales</taxon>
        <taxon>Sulfurospirillaceae</taxon>
        <taxon>Sulfurospirillum</taxon>
    </lineage>
</organism>
<comment type="subcellular location">
    <subcellularLocation>
        <location evidence="1">Membrane</location>
    </subcellularLocation>
</comment>
<dbReference type="PANTHER" id="PTHR21659:SF42">
    <property type="entry name" value="UPF0057 MEMBRANE PROTEIN ZK632.10-RELATED"/>
    <property type="match status" value="1"/>
</dbReference>
<evidence type="ECO:0000256" key="2">
    <source>
        <dbReference type="ARBA" id="ARBA00009530"/>
    </source>
</evidence>
<dbReference type="Pfam" id="PF01679">
    <property type="entry name" value="Pmp3"/>
    <property type="match status" value="1"/>
</dbReference>
<gene>
    <name evidence="7" type="ORF">JWV37_10560</name>
</gene>
<dbReference type="PANTHER" id="PTHR21659">
    <property type="entry name" value="HYDROPHOBIC PROTEIN RCI2 LOW TEMPERATURE AND SALT RESPONSIVE PROTEIN LTI6 -RELATED"/>
    <property type="match status" value="1"/>
</dbReference>
<reference evidence="7" key="1">
    <citation type="submission" date="2021-02" db="EMBL/GenBank/DDBJ databases">
        <title>Sulfurospirillum tamanensis sp. nov.</title>
        <authorList>
            <person name="Frolova A."/>
            <person name="Merkel A."/>
            <person name="Slobodkin A."/>
        </authorList>
    </citation>
    <scope>NUCLEOTIDE SEQUENCE</scope>
    <source>
        <strain evidence="7">T05b</strain>
    </source>
</reference>
<keyword evidence="4 6" id="KW-1133">Transmembrane helix</keyword>
<evidence type="ECO:0000256" key="1">
    <source>
        <dbReference type="ARBA" id="ARBA00004370"/>
    </source>
</evidence>
<evidence type="ECO:0000256" key="5">
    <source>
        <dbReference type="ARBA" id="ARBA00023136"/>
    </source>
</evidence>
<comment type="similarity">
    <text evidence="2">Belongs to the UPF0057 (PMP3) family.</text>
</comment>
<evidence type="ECO:0000313" key="7">
    <source>
        <dbReference type="EMBL" id="MBN2965224.1"/>
    </source>
</evidence>
<keyword evidence="5 6" id="KW-0472">Membrane</keyword>
<dbReference type="EMBL" id="JAFHKK010000027">
    <property type="protein sequence ID" value="MBN2965224.1"/>
    <property type="molecule type" value="Genomic_DNA"/>
</dbReference>
<comment type="caution">
    <text evidence="7">The sequence shown here is derived from an EMBL/GenBank/DDBJ whole genome shotgun (WGS) entry which is preliminary data.</text>
</comment>
<keyword evidence="3 6" id="KW-0812">Transmembrane</keyword>
<dbReference type="PROSITE" id="PS01309">
    <property type="entry name" value="UPF0057"/>
    <property type="match status" value="1"/>
</dbReference>
<name>A0ABS2WU84_9BACT</name>